<keyword evidence="2" id="KW-0488">Methylation</keyword>
<dbReference type="Pfam" id="PF13202">
    <property type="entry name" value="EF-hand_5"/>
    <property type="match status" value="1"/>
</dbReference>
<dbReference type="PROSITE" id="PS50222">
    <property type="entry name" value="EF_HAND_2"/>
    <property type="match status" value="2"/>
</dbReference>
<keyword evidence="7" id="KW-1185">Reference proteome</keyword>
<dbReference type="EMBL" id="LEKV01003390">
    <property type="protein sequence ID" value="KVI00424.1"/>
    <property type="molecule type" value="Genomic_DNA"/>
</dbReference>
<gene>
    <name evidence="6" type="ORF">Ccrd_021407</name>
</gene>
<dbReference type="Gramene" id="KVI00424">
    <property type="protein sequence ID" value="KVI00424"/>
    <property type="gene ID" value="Ccrd_021407"/>
</dbReference>
<dbReference type="PROSITE" id="PS00018">
    <property type="entry name" value="EF_HAND_1"/>
    <property type="match status" value="2"/>
</dbReference>
<proteinExistence type="inferred from homology"/>
<dbReference type="CDD" id="cd00051">
    <property type="entry name" value="EFh"/>
    <property type="match status" value="1"/>
</dbReference>
<dbReference type="Proteomes" id="UP000243975">
    <property type="component" value="Unassembled WGS sequence"/>
</dbReference>
<dbReference type="PANTHER" id="PTHR23048">
    <property type="entry name" value="MYOSIN LIGHT CHAIN 1, 3"/>
    <property type="match status" value="1"/>
</dbReference>
<evidence type="ECO:0000256" key="1">
    <source>
        <dbReference type="ARBA" id="ARBA00009763"/>
    </source>
</evidence>
<dbReference type="GO" id="GO:0005509">
    <property type="term" value="F:calcium ion binding"/>
    <property type="evidence" value="ECO:0007669"/>
    <property type="project" value="InterPro"/>
</dbReference>
<comment type="caution">
    <text evidence="6">The sequence shown here is derived from an EMBL/GenBank/DDBJ whole genome shotgun (WGS) entry which is preliminary data.</text>
</comment>
<keyword evidence="4" id="KW-0106">Calcium</keyword>
<organism evidence="6 7">
    <name type="scientific">Cynara cardunculus var. scolymus</name>
    <name type="common">Globe artichoke</name>
    <name type="synonym">Cynara scolymus</name>
    <dbReference type="NCBI Taxonomy" id="59895"/>
    <lineage>
        <taxon>Eukaryota</taxon>
        <taxon>Viridiplantae</taxon>
        <taxon>Streptophyta</taxon>
        <taxon>Embryophyta</taxon>
        <taxon>Tracheophyta</taxon>
        <taxon>Spermatophyta</taxon>
        <taxon>Magnoliopsida</taxon>
        <taxon>eudicotyledons</taxon>
        <taxon>Gunneridae</taxon>
        <taxon>Pentapetalae</taxon>
        <taxon>asterids</taxon>
        <taxon>campanulids</taxon>
        <taxon>Asterales</taxon>
        <taxon>Asteraceae</taxon>
        <taxon>Carduoideae</taxon>
        <taxon>Cardueae</taxon>
        <taxon>Carduinae</taxon>
        <taxon>Cynara</taxon>
    </lineage>
</organism>
<name>A0A103Y0S6_CYNCS</name>
<evidence type="ECO:0000256" key="4">
    <source>
        <dbReference type="ARBA" id="ARBA00022837"/>
    </source>
</evidence>
<comment type="similarity">
    <text evidence="1">Belongs to the calmodulin family.</text>
</comment>
<dbReference type="OMA" id="LSIIRWA"/>
<evidence type="ECO:0000313" key="6">
    <source>
        <dbReference type="EMBL" id="KVI00424.1"/>
    </source>
</evidence>
<feature type="domain" description="EF-hand" evidence="5">
    <location>
        <begin position="179"/>
        <end position="214"/>
    </location>
</feature>
<evidence type="ECO:0000256" key="3">
    <source>
        <dbReference type="ARBA" id="ARBA00022737"/>
    </source>
</evidence>
<dbReference type="Pfam" id="PF13499">
    <property type="entry name" value="EF-hand_7"/>
    <property type="match status" value="1"/>
</dbReference>
<protein>
    <recommendedName>
        <fullName evidence="5">EF-hand domain-containing protein</fullName>
    </recommendedName>
</protein>
<dbReference type="InterPro" id="IPR002048">
    <property type="entry name" value="EF_hand_dom"/>
</dbReference>
<dbReference type="InterPro" id="IPR011992">
    <property type="entry name" value="EF-hand-dom_pair"/>
</dbReference>
<keyword evidence="3" id="KW-0677">Repeat</keyword>
<reference evidence="6 7" key="1">
    <citation type="journal article" date="2016" name="Sci. Rep.">
        <title>The genome sequence of the outbreeding globe artichoke constructed de novo incorporating a phase-aware low-pass sequencing strategy of F1 progeny.</title>
        <authorList>
            <person name="Scaglione D."/>
            <person name="Reyes-Chin-Wo S."/>
            <person name="Acquadro A."/>
            <person name="Froenicke L."/>
            <person name="Portis E."/>
            <person name="Beitel C."/>
            <person name="Tirone M."/>
            <person name="Mauro R."/>
            <person name="Lo Monaco A."/>
            <person name="Mauromicale G."/>
            <person name="Faccioli P."/>
            <person name="Cattivelli L."/>
            <person name="Rieseberg L."/>
            <person name="Michelmore R."/>
            <person name="Lanteri S."/>
        </authorList>
    </citation>
    <scope>NUCLEOTIDE SEQUENCE [LARGE SCALE GENOMIC DNA]</scope>
    <source>
        <strain evidence="6">2C</strain>
    </source>
</reference>
<sequence>MSLCAPITKSTIQTIESSMGTSRPCPTLKSLSNKFGGMMRCCNSKNRYERLDSKLERKMMEVKQSSTPGNSNIRSINSIILRFPQLRKGLEEIRGVFQQYDVDSNGTIDREELAKCLQKLQFECTDQEIDDLFESCDLGGSKGMKFKQFIVVLCLVYLLEGTSSSWHKATTMRSLEVKATFDTIIEAFLFLDTNGDGKLNKKDMKKWIGTTTGKSASGNSYSL</sequence>
<dbReference type="InterPro" id="IPR018247">
    <property type="entry name" value="EF_Hand_1_Ca_BS"/>
</dbReference>
<dbReference type="PANTHER" id="PTHR23048:SF0">
    <property type="entry name" value="CALMODULIN LIKE 3"/>
    <property type="match status" value="1"/>
</dbReference>
<feature type="domain" description="EF-hand" evidence="5">
    <location>
        <begin position="88"/>
        <end position="123"/>
    </location>
</feature>
<dbReference type="SMART" id="SM00054">
    <property type="entry name" value="EFh"/>
    <property type="match status" value="2"/>
</dbReference>
<dbReference type="GO" id="GO:0016460">
    <property type="term" value="C:myosin II complex"/>
    <property type="evidence" value="ECO:0007669"/>
    <property type="project" value="TreeGrafter"/>
</dbReference>
<dbReference type="SUPFAM" id="SSF47473">
    <property type="entry name" value="EF-hand"/>
    <property type="match status" value="1"/>
</dbReference>
<dbReference type="AlphaFoldDB" id="A0A103Y0S6"/>
<dbReference type="STRING" id="59895.A0A103Y0S6"/>
<dbReference type="InterPro" id="IPR050230">
    <property type="entry name" value="CALM/Myosin/TropC-like"/>
</dbReference>
<dbReference type="Gene3D" id="1.10.238.10">
    <property type="entry name" value="EF-hand"/>
    <property type="match status" value="1"/>
</dbReference>
<evidence type="ECO:0000259" key="5">
    <source>
        <dbReference type="PROSITE" id="PS50222"/>
    </source>
</evidence>
<accession>A0A103Y0S6</accession>
<evidence type="ECO:0000256" key="2">
    <source>
        <dbReference type="ARBA" id="ARBA00022481"/>
    </source>
</evidence>
<evidence type="ECO:0000313" key="7">
    <source>
        <dbReference type="Proteomes" id="UP000243975"/>
    </source>
</evidence>